<dbReference type="SUPFAM" id="SSF53335">
    <property type="entry name" value="S-adenosyl-L-methionine-dependent methyltransferases"/>
    <property type="match status" value="1"/>
</dbReference>
<proteinExistence type="predicted"/>
<dbReference type="CDD" id="cd02440">
    <property type="entry name" value="AdoMet_MTases"/>
    <property type="match status" value="1"/>
</dbReference>
<dbReference type="PANTHER" id="PTHR43861">
    <property type="entry name" value="TRANS-ACONITATE 2-METHYLTRANSFERASE-RELATED"/>
    <property type="match status" value="1"/>
</dbReference>
<keyword evidence="1 4" id="KW-0808">Transferase</keyword>
<dbReference type="EMBL" id="FOMX01000004">
    <property type="protein sequence ID" value="SFD79114.1"/>
    <property type="molecule type" value="Genomic_DNA"/>
</dbReference>
<dbReference type="GO" id="GO:0008168">
    <property type="term" value="F:methyltransferase activity"/>
    <property type="evidence" value="ECO:0007669"/>
    <property type="project" value="UniProtKB-KW"/>
</dbReference>
<dbReference type="OrthoDB" id="9784101at2"/>
<evidence type="ECO:0000256" key="1">
    <source>
        <dbReference type="ARBA" id="ARBA00022679"/>
    </source>
</evidence>
<feature type="region of interest" description="Disordered" evidence="2">
    <location>
        <begin position="15"/>
        <end position="54"/>
    </location>
</feature>
<dbReference type="InterPro" id="IPR029063">
    <property type="entry name" value="SAM-dependent_MTases_sf"/>
</dbReference>
<dbReference type="Proteomes" id="UP000199400">
    <property type="component" value="Unassembled WGS sequence"/>
</dbReference>
<feature type="domain" description="Methyltransferase" evidence="3">
    <location>
        <begin position="112"/>
        <end position="206"/>
    </location>
</feature>
<dbReference type="GO" id="GO:0032259">
    <property type="term" value="P:methylation"/>
    <property type="evidence" value="ECO:0007669"/>
    <property type="project" value="UniProtKB-KW"/>
</dbReference>
<keyword evidence="5" id="KW-1185">Reference proteome</keyword>
<evidence type="ECO:0000256" key="2">
    <source>
        <dbReference type="SAM" id="MobiDB-lite"/>
    </source>
</evidence>
<dbReference type="Gene3D" id="3.40.50.150">
    <property type="entry name" value="Vaccinia Virus protein VP39"/>
    <property type="match status" value="1"/>
</dbReference>
<dbReference type="Pfam" id="PF13649">
    <property type="entry name" value="Methyltransf_25"/>
    <property type="match status" value="1"/>
</dbReference>
<dbReference type="InterPro" id="IPR041698">
    <property type="entry name" value="Methyltransf_25"/>
</dbReference>
<keyword evidence="4" id="KW-0489">Methyltransferase</keyword>
<feature type="compositionally biased region" description="Basic and acidic residues" evidence="2">
    <location>
        <begin position="37"/>
        <end position="54"/>
    </location>
</feature>
<name>A0A1I1V885_9BACT</name>
<organism evidence="4 5">
    <name type="scientific">Nannocystis exedens</name>
    <dbReference type="NCBI Taxonomy" id="54"/>
    <lineage>
        <taxon>Bacteria</taxon>
        <taxon>Pseudomonadati</taxon>
        <taxon>Myxococcota</taxon>
        <taxon>Polyangia</taxon>
        <taxon>Nannocystales</taxon>
        <taxon>Nannocystaceae</taxon>
        <taxon>Nannocystis</taxon>
    </lineage>
</organism>
<reference evidence="5" key="1">
    <citation type="submission" date="2016-10" db="EMBL/GenBank/DDBJ databases">
        <authorList>
            <person name="Varghese N."/>
            <person name="Submissions S."/>
        </authorList>
    </citation>
    <scope>NUCLEOTIDE SEQUENCE [LARGE SCALE GENOMIC DNA]</scope>
    <source>
        <strain evidence="5">ATCC 25963</strain>
    </source>
</reference>
<evidence type="ECO:0000259" key="3">
    <source>
        <dbReference type="Pfam" id="PF13649"/>
    </source>
</evidence>
<gene>
    <name evidence="4" type="ORF">SAMN02745121_01613</name>
</gene>
<sequence length="266" mass="28982">MRNAVIAAIALGLVGCNRPSDPPAGHDSKNMPGHTGPEGHDHEASKERAFHAQEHEEQAQAFADHRGRGHHKHHRFTNAAEWTAQFDSPDRAVWQKPDEVVAALKLTPGMTVADLGAGTGYFTMRLAKAVPEGRVIANDLEPDMVKWIGERAAKEGLANVTTVEGASADPKLPEGLDVALMVDTYHHIDEPSRFFGKVRDALKPGGLLVVVDFKKDAPEDAPGPPAAMRVDDAIVAAHLQKLGLTHERTDRELLPYQYLVFMRKPG</sequence>
<dbReference type="STRING" id="54.SAMN02745121_01613"/>
<protein>
    <submittedName>
        <fullName evidence="4">Methyltransferase domain-containing protein</fullName>
    </submittedName>
</protein>
<evidence type="ECO:0000313" key="4">
    <source>
        <dbReference type="EMBL" id="SFD79114.1"/>
    </source>
</evidence>
<accession>A0A1I1V885</accession>
<evidence type="ECO:0000313" key="5">
    <source>
        <dbReference type="Proteomes" id="UP000199400"/>
    </source>
</evidence>
<dbReference type="PROSITE" id="PS51257">
    <property type="entry name" value="PROKAR_LIPOPROTEIN"/>
    <property type="match status" value="1"/>
</dbReference>
<dbReference type="AlphaFoldDB" id="A0A1I1V885"/>
<dbReference type="RefSeq" id="WP_096330382.1">
    <property type="nucleotide sequence ID" value="NZ_FOMX01000004.1"/>
</dbReference>